<dbReference type="EMBL" id="CP038267">
    <property type="protein sequence ID" value="QBR92278.1"/>
    <property type="molecule type" value="Genomic_DNA"/>
</dbReference>
<proteinExistence type="predicted"/>
<reference evidence="2 3" key="1">
    <citation type="submission" date="2019-03" db="EMBL/GenBank/DDBJ databases">
        <title>Three New Species of Nocardioides, Nocardioides euryhalodurans sp. nov., Nocardioides seonyuensis sp. nov. and Nocardioides eburneoflavus sp. nov., Iolated from Soil.</title>
        <authorList>
            <person name="Roh S.G."/>
            <person name="Lee C."/>
            <person name="Kim M.-K."/>
            <person name="Kim S.B."/>
        </authorList>
    </citation>
    <scope>NUCLEOTIDE SEQUENCE [LARGE SCALE GENOMIC DNA]</scope>
    <source>
        <strain evidence="2 3">MMS17-SY117</strain>
    </source>
</reference>
<gene>
    <name evidence="2" type="ORF">EXE57_08235</name>
</gene>
<sequence length="216" mass="23380">MNDVTTAEKVLSYGDRAVAQGKRVADAPQKKGAPKAPAPPKAPPAHVTAARSVWQNQLAGVVGGAAVTIEDLSKAPSAAIQRSSFAAWTNSGTEIYVSKSASTDANALFVVLHHEAEHIVDFRKNGNRPPVDYAAMMRFECTAYGASTTMCAGHANPDVKQYEPQMKRLRDLFCQKITAVEAATKDPNERNAAYRTFMLGKDKLLPPHKLIGDLYR</sequence>
<dbReference type="AlphaFoldDB" id="A0A4P7GJR3"/>
<dbReference type="Proteomes" id="UP000294894">
    <property type="component" value="Chromosome"/>
</dbReference>
<name>A0A4P7GJR3_9ACTN</name>
<feature type="region of interest" description="Disordered" evidence="1">
    <location>
        <begin position="19"/>
        <end position="45"/>
    </location>
</feature>
<protein>
    <submittedName>
        <fullName evidence="2">Uncharacterized protein</fullName>
    </submittedName>
</protein>
<dbReference type="RefSeq" id="WP_135076229.1">
    <property type="nucleotide sequence ID" value="NZ_CP038267.1"/>
</dbReference>
<evidence type="ECO:0000313" key="2">
    <source>
        <dbReference type="EMBL" id="QBR92278.1"/>
    </source>
</evidence>
<organism evidence="2 3">
    <name type="scientific">Nocardioides euryhalodurans</name>
    <dbReference type="NCBI Taxonomy" id="2518370"/>
    <lineage>
        <taxon>Bacteria</taxon>
        <taxon>Bacillati</taxon>
        <taxon>Actinomycetota</taxon>
        <taxon>Actinomycetes</taxon>
        <taxon>Propionibacteriales</taxon>
        <taxon>Nocardioidaceae</taxon>
        <taxon>Nocardioides</taxon>
    </lineage>
</organism>
<dbReference type="KEGG" id="noy:EXE57_08235"/>
<accession>A0A4P7GJR3</accession>
<evidence type="ECO:0000256" key="1">
    <source>
        <dbReference type="SAM" id="MobiDB-lite"/>
    </source>
</evidence>
<evidence type="ECO:0000313" key="3">
    <source>
        <dbReference type="Proteomes" id="UP000294894"/>
    </source>
</evidence>
<keyword evidence="3" id="KW-1185">Reference proteome</keyword>